<evidence type="ECO:0000259" key="10">
    <source>
        <dbReference type="PROSITE" id="PS51465"/>
    </source>
</evidence>
<evidence type="ECO:0000256" key="7">
    <source>
        <dbReference type="ARBA" id="ARBA00023157"/>
    </source>
</evidence>
<dbReference type="SUPFAM" id="SSF100895">
    <property type="entry name" value="Kazal-type serine protease inhibitors"/>
    <property type="match status" value="1"/>
</dbReference>
<dbReference type="STRING" id="8469.M7CBQ5"/>
<dbReference type="Proteomes" id="UP000031443">
    <property type="component" value="Unassembled WGS sequence"/>
</dbReference>
<dbReference type="GO" id="GO:0005615">
    <property type="term" value="C:extracellular space"/>
    <property type="evidence" value="ECO:0007669"/>
    <property type="project" value="UniProtKB-KW"/>
</dbReference>
<keyword evidence="12" id="KW-1185">Reference proteome</keyword>
<keyword evidence="6" id="KW-0722">Serine protease inhibitor</keyword>
<comment type="subcellular location">
    <subcellularLocation>
        <location evidence="1 9">Secreted</location>
    </subcellularLocation>
</comment>
<comment type="similarity">
    <text evidence="9">Belongs to the IL-12B family.</text>
</comment>
<dbReference type="InterPro" id="IPR002350">
    <property type="entry name" value="Kazal_dom"/>
</dbReference>
<dbReference type="FunFam" id="3.30.60.30:FF:000037">
    <property type="entry name" value="Ovomucoid"/>
    <property type="match status" value="1"/>
</dbReference>
<keyword evidence="2 9" id="KW-0964">Secreted</keyword>
<dbReference type="PANTHER" id="PTHR48485">
    <property type="entry name" value="INTERLEUKIN-12 SUBUNIT BETA-RELATED"/>
    <property type="match status" value="1"/>
</dbReference>
<dbReference type="GO" id="GO:0004896">
    <property type="term" value="F:cytokine receptor activity"/>
    <property type="evidence" value="ECO:0007669"/>
    <property type="project" value="UniProtKB-UniRule"/>
</dbReference>
<keyword evidence="5" id="KW-0677">Repeat</keyword>
<sequence>MGLLAGIKTLEDASGSVICGSPVSQRYELETKYTVNCQKTNHCPFAEEHQPIEMFLEVIDETQYDNCTSSFFIRDIIKPDPPECEHVVKNGIVTWKYPRTWSTPKSYFPLTFKVNAEGKSYDTDEQFIRFATTSKLDKIYVQARDRYYSSSWSDQKLCSTPRCARLLHRIQGKIWSLSLITYCVDCSEFKNVERGRETYCAKIYQPYCGSDGKTYTNKCSFCAAVKKSNGTLRLKQTGEC</sequence>
<dbReference type="PANTHER" id="PTHR48485:SF4">
    <property type="entry name" value="INTERLEUKIN-12 SUBUNIT BETA"/>
    <property type="match status" value="1"/>
</dbReference>
<dbReference type="SUPFAM" id="SSF49265">
    <property type="entry name" value="Fibronectin type III"/>
    <property type="match status" value="1"/>
</dbReference>
<dbReference type="PRINTS" id="PR01928">
    <property type="entry name" value="INTRLEUKN12B"/>
</dbReference>
<evidence type="ECO:0000256" key="9">
    <source>
        <dbReference type="RuleBase" id="RU281113"/>
    </source>
</evidence>
<dbReference type="InterPro" id="IPR015528">
    <property type="entry name" value="IL-12_beta"/>
</dbReference>
<keyword evidence="3" id="KW-0646">Protease inhibitor</keyword>
<keyword evidence="8 9" id="KW-0325">Glycoprotein</keyword>
<dbReference type="AlphaFoldDB" id="M7CBQ5"/>
<keyword evidence="9" id="KW-0202">Cytokine</keyword>
<dbReference type="InterPro" id="IPR019482">
    <property type="entry name" value="IL-12_beta_cen-dom"/>
</dbReference>
<dbReference type="Pfam" id="PF10420">
    <property type="entry name" value="IL12p40_C"/>
    <property type="match status" value="1"/>
</dbReference>
<dbReference type="InterPro" id="IPR036058">
    <property type="entry name" value="Kazal_dom_sf"/>
</dbReference>
<proteinExistence type="inferred from homology"/>
<gene>
    <name evidence="9" type="primary">IL12B</name>
    <name evidence="11" type="ORF">UY3_04632</name>
</gene>
<comment type="subunit">
    <text evidence="9">Heterodimer with IL12A; disulfide-linked. The heterodimer is known as interleukin IL-12.</text>
</comment>
<dbReference type="EMBL" id="KB520582">
    <property type="protein sequence ID" value="EMP38142.1"/>
    <property type="molecule type" value="Genomic_DNA"/>
</dbReference>
<dbReference type="PROSITE" id="PS00282">
    <property type="entry name" value="KAZAL_1"/>
    <property type="match status" value="1"/>
</dbReference>
<protein>
    <recommendedName>
        <fullName evidence="9">Interleukin-12 subunit beta</fullName>
        <shortName evidence="9">IL-12B</shortName>
    </recommendedName>
    <alternativeName>
        <fullName evidence="9">Cytotoxic lymphocyte maturation factor 40 kDa subunit</fullName>
    </alternativeName>
    <alternativeName>
        <fullName evidence="9">IL-12 subunit p40</fullName>
    </alternativeName>
</protein>
<name>M7CBQ5_CHEMY</name>
<keyword evidence="9" id="KW-0393">Immunoglobulin domain</keyword>
<evidence type="ECO:0000313" key="12">
    <source>
        <dbReference type="Proteomes" id="UP000031443"/>
    </source>
</evidence>
<dbReference type="GO" id="GO:0004867">
    <property type="term" value="F:serine-type endopeptidase inhibitor activity"/>
    <property type="evidence" value="ECO:0007669"/>
    <property type="project" value="UniProtKB-KW"/>
</dbReference>
<organism evidence="11 12">
    <name type="scientific">Chelonia mydas</name>
    <name type="common">Green sea-turtle</name>
    <name type="synonym">Chelonia agassizi</name>
    <dbReference type="NCBI Taxonomy" id="8469"/>
    <lineage>
        <taxon>Eukaryota</taxon>
        <taxon>Metazoa</taxon>
        <taxon>Chordata</taxon>
        <taxon>Craniata</taxon>
        <taxon>Vertebrata</taxon>
        <taxon>Euteleostomi</taxon>
        <taxon>Archelosauria</taxon>
        <taxon>Testudinata</taxon>
        <taxon>Testudines</taxon>
        <taxon>Cryptodira</taxon>
        <taxon>Durocryptodira</taxon>
        <taxon>Americhelydia</taxon>
        <taxon>Chelonioidea</taxon>
        <taxon>Cheloniidae</taxon>
        <taxon>Chelonia</taxon>
    </lineage>
</organism>
<evidence type="ECO:0000256" key="4">
    <source>
        <dbReference type="ARBA" id="ARBA00022729"/>
    </source>
</evidence>
<dbReference type="InterPro" id="IPR050676">
    <property type="entry name" value="IL-12"/>
</dbReference>
<reference evidence="12" key="1">
    <citation type="journal article" date="2013" name="Nat. Genet.">
        <title>The draft genomes of soft-shell turtle and green sea turtle yield insights into the development and evolution of the turtle-specific body plan.</title>
        <authorList>
            <person name="Wang Z."/>
            <person name="Pascual-Anaya J."/>
            <person name="Zadissa A."/>
            <person name="Li W."/>
            <person name="Niimura Y."/>
            <person name="Huang Z."/>
            <person name="Li C."/>
            <person name="White S."/>
            <person name="Xiong Z."/>
            <person name="Fang D."/>
            <person name="Wang B."/>
            <person name="Ming Y."/>
            <person name="Chen Y."/>
            <person name="Zheng Y."/>
            <person name="Kuraku S."/>
            <person name="Pignatelli M."/>
            <person name="Herrero J."/>
            <person name="Beal K."/>
            <person name="Nozawa M."/>
            <person name="Li Q."/>
            <person name="Wang J."/>
            <person name="Zhang H."/>
            <person name="Yu L."/>
            <person name="Shigenobu S."/>
            <person name="Wang J."/>
            <person name="Liu J."/>
            <person name="Flicek P."/>
            <person name="Searle S."/>
            <person name="Wang J."/>
            <person name="Kuratani S."/>
            <person name="Yin Y."/>
            <person name="Aken B."/>
            <person name="Zhang G."/>
            <person name="Irie N."/>
        </authorList>
    </citation>
    <scope>NUCLEOTIDE SEQUENCE [LARGE SCALE GENOMIC DNA]</scope>
</reference>
<dbReference type="GO" id="GO:0005125">
    <property type="term" value="F:cytokine activity"/>
    <property type="evidence" value="ECO:0007669"/>
    <property type="project" value="UniProtKB-KW"/>
</dbReference>
<dbReference type="InterPro" id="IPR013783">
    <property type="entry name" value="Ig-like_fold"/>
</dbReference>
<dbReference type="SMART" id="SM00280">
    <property type="entry name" value="KAZAL"/>
    <property type="match status" value="1"/>
</dbReference>
<dbReference type="Gene3D" id="3.30.60.30">
    <property type="match status" value="1"/>
</dbReference>
<dbReference type="PROSITE" id="PS51465">
    <property type="entry name" value="KAZAL_2"/>
    <property type="match status" value="1"/>
</dbReference>
<evidence type="ECO:0000256" key="6">
    <source>
        <dbReference type="ARBA" id="ARBA00022900"/>
    </source>
</evidence>
<accession>M7CBQ5</accession>
<evidence type="ECO:0000256" key="1">
    <source>
        <dbReference type="ARBA" id="ARBA00004613"/>
    </source>
</evidence>
<keyword evidence="7" id="KW-1015">Disulfide bond</keyword>
<evidence type="ECO:0000256" key="3">
    <source>
        <dbReference type="ARBA" id="ARBA00022690"/>
    </source>
</evidence>
<dbReference type="Gene3D" id="2.60.40.10">
    <property type="entry name" value="Immunoglobulins"/>
    <property type="match status" value="2"/>
</dbReference>
<evidence type="ECO:0000313" key="11">
    <source>
        <dbReference type="EMBL" id="EMP38142.1"/>
    </source>
</evidence>
<dbReference type="InterPro" id="IPR036116">
    <property type="entry name" value="FN3_sf"/>
</dbReference>
<evidence type="ECO:0000256" key="5">
    <source>
        <dbReference type="ARBA" id="ARBA00022737"/>
    </source>
</evidence>
<evidence type="ECO:0000256" key="8">
    <source>
        <dbReference type="ARBA" id="ARBA00023180"/>
    </source>
</evidence>
<feature type="domain" description="Kazal-like" evidence="10">
    <location>
        <begin position="184"/>
        <end position="240"/>
    </location>
</feature>
<keyword evidence="4" id="KW-0732">Signal</keyword>
<dbReference type="Pfam" id="PF00050">
    <property type="entry name" value="Kazal_1"/>
    <property type="match status" value="1"/>
</dbReference>
<evidence type="ECO:0000256" key="2">
    <source>
        <dbReference type="ARBA" id="ARBA00022525"/>
    </source>
</evidence>